<protein>
    <submittedName>
        <fullName evidence="1">Uncharacterized protein</fullName>
    </submittedName>
</protein>
<dbReference type="EMBL" id="FN554974">
    <property type="protein sequence ID" value="CBH17781.1"/>
    <property type="molecule type" value="Genomic_DNA"/>
</dbReference>
<gene>
    <name evidence="1" type="ORF">TbgDal_XI9000</name>
</gene>
<dbReference type="AlphaFoldDB" id="D0A7Y0"/>
<evidence type="ECO:0000313" key="2">
    <source>
        <dbReference type="Proteomes" id="UP000002316"/>
    </source>
</evidence>
<name>D0A7Y0_TRYB9</name>
<dbReference type="KEGG" id="tbg:TbgDal_XI9000"/>
<organism evidence="1 2">
    <name type="scientific">Trypanosoma brucei gambiense (strain MHOM/CI/86/DAL972)</name>
    <dbReference type="NCBI Taxonomy" id="679716"/>
    <lineage>
        <taxon>Eukaryota</taxon>
        <taxon>Discoba</taxon>
        <taxon>Euglenozoa</taxon>
        <taxon>Kinetoplastea</taxon>
        <taxon>Metakinetoplastina</taxon>
        <taxon>Trypanosomatida</taxon>
        <taxon>Trypanosomatidae</taxon>
        <taxon>Trypanosoma</taxon>
    </lineage>
</organism>
<dbReference type="RefSeq" id="XP_011780045.1">
    <property type="nucleotide sequence ID" value="XM_011781743.1"/>
</dbReference>
<dbReference type="GeneID" id="23867941"/>
<proteinExistence type="predicted"/>
<accession>D0A7Y0</accession>
<evidence type="ECO:0000313" key="1">
    <source>
        <dbReference type="EMBL" id="CBH17781.1"/>
    </source>
</evidence>
<sequence>MCVRTWQKCPGLVSVKHRCIGGTLTNNGLRTEQYSHAPGPVRYFFLCLYDALLAHQQRLDQYWLNPLYQLNVHSFPFVYLYIVHFNTKIIFSFSFKANKNFFPLRLTTGKNCRKTKSTCRQPPSPNIDDRSSL</sequence>
<dbReference type="Proteomes" id="UP000002316">
    <property type="component" value="Chromosome 11"/>
</dbReference>
<reference evidence="2" key="1">
    <citation type="journal article" date="2010" name="PLoS Negl. Trop. Dis.">
        <title>The genome sequence of Trypanosoma brucei gambiense, causative agent of chronic human african trypanosomiasis.</title>
        <authorList>
            <person name="Jackson A.P."/>
            <person name="Sanders M."/>
            <person name="Berry A."/>
            <person name="McQuillan J."/>
            <person name="Aslett M.A."/>
            <person name="Quail M.A."/>
            <person name="Chukualim B."/>
            <person name="Capewell P."/>
            <person name="MacLeod A."/>
            <person name="Melville S.E."/>
            <person name="Gibson W."/>
            <person name="Barry J.D."/>
            <person name="Berriman M."/>
            <person name="Hertz-Fowler C."/>
        </authorList>
    </citation>
    <scope>NUCLEOTIDE SEQUENCE [LARGE SCALE GENOMIC DNA]</scope>
    <source>
        <strain evidence="2">MHOM/CI/86/DAL972</strain>
    </source>
</reference>